<reference evidence="1" key="1">
    <citation type="submission" date="2022-12" db="EMBL/GenBank/DDBJ databases">
        <title>Genome Sequence of Lasiodiplodia mahajangana.</title>
        <authorList>
            <person name="Buettner E."/>
        </authorList>
    </citation>
    <scope>NUCLEOTIDE SEQUENCE</scope>
    <source>
        <strain evidence="1">VT137</strain>
    </source>
</reference>
<evidence type="ECO:0000313" key="2">
    <source>
        <dbReference type="Proteomes" id="UP001153332"/>
    </source>
</evidence>
<dbReference type="Proteomes" id="UP001153332">
    <property type="component" value="Unassembled WGS sequence"/>
</dbReference>
<comment type="caution">
    <text evidence="1">The sequence shown here is derived from an EMBL/GenBank/DDBJ whole genome shotgun (WGS) entry which is preliminary data.</text>
</comment>
<evidence type="ECO:0000313" key="1">
    <source>
        <dbReference type="EMBL" id="KAJ8127799.1"/>
    </source>
</evidence>
<keyword evidence="2" id="KW-1185">Reference proteome</keyword>
<organism evidence="1 2">
    <name type="scientific">Lasiodiplodia mahajangana</name>
    <dbReference type="NCBI Taxonomy" id="1108764"/>
    <lineage>
        <taxon>Eukaryota</taxon>
        <taxon>Fungi</taxon>
        <taxon>Dikarya</taxon>
        <taxon>Ascomycota</taxon>
        <taxon>Pezizomycotina</taxon>
        <taxon>Dothideomycetes</taxon>
        <taxon>Dothideomycetes incertae sedis</taxon>
        <taxon>Botryosphaeriales</taxon>
        <taxon>Botryosphaeriaceae</taxon>
        <taxon>Lasiodiplodia</taxon>
    </lineage>
</organism>
<sequence>MSANTNITNWRDEGHNIWGFQNADKILKTTSIYPGPGSTKLESRAFDLGSFKLQLPDNTSLDLPAFLSQTETDGLVILKDGVIVYEYYGRTNNERSVHATFSISKSITGLLCGVLVEQGKLEPEDLVSSHVPEVKGSAYESVTIRQLLDMRSGVKHDDGAPDYRDAMGFYPANPDESPTDLHSYISTIQSSPSRPVDGLDGPPYDYVSPNIDLLGWVIERASGERLPELLGKYLWQPMGAESSAHFIMDRNGNATAAAGICATTRDLARVGQVLLQDGPGIVPKSWVQDMLQNGSQPAFAAGPEKGGFDPVFKSVAYRSCWFVDQDSQVMMASGIHGQILLVDHRNGVVMAKTSSQPKRTVWEKIQLTIRAFWEFTRIINSQY</sequence>
<dbReference type="EMBL" id="JAPUUL010001297">
    <property type="protein sequence ID" value="KAJ8127799.1"/>
    <property type="molecule type" value="Genomic_DNA"/>
</dbReference>
<accession>A0ACC2JK92</accession>
<name>A0ACC2JK92_9PEZI</name>
<gene>
    <name evidence="1" type="ORF">O1611_g5838</name>
</gene>
<proteinExistence type="predicted"/>
<protein>
    <submittedName>
        <fullName evidence="1">Uncharacterized protein</fullName>
    </submittedName>
</protein>